<dbReference type="GeneID" id="108253152"/>
<dbReference type="PANTHER" id="PTHR24258:SF140">
    <property type="entry name" value="BCDNA.GH08420-RELATED"/>
    <property type="match status" value="1"/>
</dbReference>
<dbReference type="RefSeq" id="XP_026683805.1">
    <property type="nucleotide sequence ID" value="XM_026828004.1"/>
</dbReference>
<dbReference type="PRINTS" id="PR00722">
    <property type="entry name" value="CHYMOTRYPSIN"/>
</dbReference>
<dbReference type="Gene3D" id="2.40.10.10">
    <property type="entry name" value="Trypsin-like serine proteases"/>
    <property type="match status" value="2"/>
</dbReference>
<dbReference type="GO" id="GO:0004252">
    <property type="term" value="F:serine-type endopeptidase activity"/>
    <property type="evidence" value="ECO:0007669"/>
    <property type="project" value="InterPro"/>
</dbReference>
<dbReference type="InterPro" id="IPR018114">
    <property type="entry name" value="TRYPSIN_HIS"/>
</dbReference>
<feature type="domain" description="Peptidase S1" evidence="6">
    <location>
        <begin position="56"/>
        <end position="189"/>
    </location>
</feature>
<dbReference type="SUPFAM" id="SSF50494">
    <property type="entry name" value="Trypsin-like serine proteases"/>
    <property type="match status" value="1"/>
</dbReference>
<dbReference type="PaxDb" id="121845-A0A3Q0JAS5"/>
<gene>
    <name evidence="8" type="primary">LOC108253152</name>
</gene>
<evidence type="ECO:0000313" key="8">
    <source>
        <dbReference type="RefSeq" id="XP_026683805.1"/>
    </source>
</evidence>
<sequence>MRLILAQILVSVTLCFFHCGLAYSWYREDDFDPEQHKNWHLLPPKDKCGLASEQRIIGGYVAKLGSIPWIARIAYSRTRNERRILSDKFISFACGGTLISKYYILTAAHCATNPEQIMFVRLGEHNTNTNPDCQVLGDKVVCAPPVQDILVDKVIQHEEYTNDANMRNDVALLKLEKTPELNRKFSMDH</sequence>
<dbReference type="KEGG" id="dci:108253152"/>
<reference evidence="8" key="1">
    <citation type="submission" date="2025-08" db="UniProtKB">
        <authorList>
            <consortium name="RefSeq"/>
        </authorList>
    </citation>
    <scope>IDENTIFICATION</scope>
</reference>
<dbReference type="InterPro" id="IPR001254">
    <property type="entry name" value="Trypsin_dom"/>
</dbReference>
<evidence type="ECO:0000256" key="3">
    <source>
        <dbReference type="ARBA" id="ARBA00023180"/>
    </source>
</evidence>
<keyword evidence="7" id="KW-1185">Reference proteome</keyword>
<dbReference type="PANTHER" id="PTHR24258">
    <property type="entry name" value="SERINE PROTEASE-RELATED"/>
    <property type="match status" value="1"/>
</dbReference>
<feature type="signal peptide" evidence="5">
    <location>
        <begin position="1"/>
        <end position="22"/>
    </location>
</feature>
<evidence type="ECO:0000259" key="6">
    <source>
        <dbReference type="PROSITE" id="PS50240"/>
    </source>
</evidence>
<evidence type="ECO:0000256" key="2">
    <source>
        <dbReference type="ARBA" id="ARBA00023157"/>
    </source>
</evidence>
<dbReference type="Pfam" id="PF00089">
    <property type="entry name" value="Trypsin"/>
    <property type="match status" value="1"/>
</dbReference>
<dbReference type="STRING" id="121845.A0A3Q0JAS5"/>
<evidence type="ECO:0000256" key="5">
    <source>
        <dbReference type="SAM" id="SignalP"/>
    </source>
</evidence>
<accession>A0A3Q0JAS5</accession>
<protein>
    <submittedName>
        <fullName evidence="8">CLIP domain-containing serine protease 2-like</fullName>
    </submittedName>
</protein>
<name>A0A3Q0JAS5_DIACI</name>
<dbReference type="InterPro" id="IPR001314">
    <property type="entry name" value="Peptidase_S1A"/>
</dbReference>
<evidence type="ECO:0000256" key="4">
    <source>
        <dbReference type="ARBA" id="ARBA00024195"/>
    </source>
</evidence>
<evidence type="ECO:0000313" key="7">
    <source>
        <dbReference type="Proteomes" id="UP000079169"/>
    </source>
</evidence>
<dbReference type="FunFam" id="2.40.10.10:FF:000028">
    <property type="entry name" value="Serine protease easter"/>
    <property type="match status" value="1"/>
</dbReference>
<dbReference type="AlphaFoldDB" id="A0A3Q0JAS5"/>
<dbReference type="PROSITE" id="PS00134">
    <property type="entry name" value="TRYPSIN_HIS"/>
    <property type="match status" value="1"/>
</dbReference>
<dbReference type="InterPro" id="IPR043504">
    <property type="entry name" value="Peptidase_S1_PA_chymotrypsin"/>
</dbReference>
<proteinExistence type="inferred from homology"/>
<organism evidence="7 8">
    <name type="scientific">Diaphorina citri</name>
    <name type="common">Asian citrus psyllid</name>
    <dbReference type="NCBI Taxonomy" id="121845"/>
    <lineage>
        <taxon>Eukaryota</taxon>
        <taxon>Metazoa</taxon>
        <taxon>Ecdysozoa</taxon>
        <taxon>Arthropoda</taxon>
        <taxon>Hexapoda</taxon>
        <taxon>Insecta</taxon>
        <taxon>Pterygota</taxon>
        <taxon>Neoptera</taxon>
        <taxon>Paraneoptera</taxon>
        <taxon>Hemiptera</taxon>
        <taxon>Sternorrhyncha</taxon>
        <taxon>Psylloidea</taxon>
        <taxon>Psyllidae</taxon>
        <taxon>Diaphorininae</taxon>
        <taxon>Diaphorina</taxon>
    </lineage>
</organism>
<keyword evidence="2" id="KW-1015">Disulfide bond</keyword>
<dbReference type="InterPro" id="IPR009003">
    <property type="entry name" value="Peptidase_S1_PA"/>
</dbReference>
<dbReference type="PROSITE" id="PS50240">
    <property type="entry name" value="TRYPSIN_DOM"/>
    <property type="match status" value="1"/>
</dbReference>
<comment type="similarity">
    <text evidence="4">Belongs to the peptidase S1 family. CLIP subfamily.</text>
</comment>
<evidence type="ECO:0000256" key="1">
    <source>
        <dbReference type="ARBA" id="ARBA00022729"/>
    </source>
</evidence>
<keyword evidence="1 5" id="KW-0732">Signal</keyword>
<keyword evidence="3" id="KW-0325">Glycoprotein</keyword>
<dbReference type="Proteomes" id="UP000079169">
    <property type="component" value="Unplaced"/>
</dbReference>
<dbReference type="GO" id="GO:0006508">
    <property type="term" value="P:proteolysis"/>
    <property type="evidence" value="ECO:0007669"/>
    <property type="project" value="InterPro"/>
</dbReference>
<feature type="chain" id="PRO_5018066858" evidence="5">
    <location>
        <begin position="23"/>
        <end position="189"/>
    </location>
</feature>